<protein>
    <submittedName>
        <fullName evidence="2">Uncharacterized protein</fullName>
    </submittedName>
</protein>
<evidence type="ECO:0000313" key="2">
    <source>
        <dbReference type="EMBL" id="BDI32995.1"/>
    </source>
</evidence>
<dbReference type="EMBL" id="AP025739">
    <property type="protein sequence ID" value="BDI32995.1"/>
    <property type="molecule type" value="Genomic_DNA"/>
</dbReference>
<keyword evidence="3" id="KW-1185">Reference proteome</keyword>
<feature type="region of interest" description="Disordered" evidence="1">
    <location>
        <begin position="1"/>
        <end position="22"/>
    </location>
</feature>
<accession>A0A402CPS9</accession>
<organism evidence="2 3">
    <name type="scientific">Capsulimonas corticalis</name>
    <dbReference type="NCBI Taxonomy" id="2219043"/>
    <lineage>
        <taxon>Bacteria</taxon>
        <taxon>Bacillati</taxon>
        <taxon>Armatimonadota</taxon>
        <taxon>Armatimonadia</taxon>
        <taxon>Capsulimonadales</taxon>
        <taxon>Capsulimonadaceae</taxon>
        <taxon>Capsulimonas</taxon>
    </lineage>
</organism>
<dbReference type="AlphaFoldDB" id="A0A402CPS9"/>
<evidence type="ECO:0000313" key="3">
    <source>
        <dbReference type="Proteomes" id="UP000287394"/>
    </source>
</evidence>
<dbReference type="OrthoDB" id="370799at2"/>
<gene>
    <name evidence="2" type="ORF">CCAX7_50460</name>
</gene>
<dbReference type="KEGG" id="ccot:CCAX7_50460"/>
<reference evidence="2 3" key="1">
    <citation type="journal article" date="2019" name="Int. J. Syst. Evol. Microbiol.">
        <title>Capsulimonas corticalis gen. nov., sp. nov., an aerobic capsulated bacterium, of a novel bacterial order, Capsulimonadales ord. nov., of the class Armatimonadia of the phylum Armatimonadetes.</title>
        <authorList>
            <person name="Li J."/>
            <person name="Kudo C."/>
            <person name="Tonouchi A."/>
        </authorList>
    </citation>
    <scope>NUCLEOTIDE SEQUENCE [LARGE SCALE GENOMIC DNA]</scope>
    <source>
        <strain evidence="2 3">AX-7</strain>
    </source>
</reference>
<dbReference type="Proteomes" id="UP000287394">
    <property type="component" value="Chromosome"/>
</dbReference>
<evidence type="ECO:0000256" key="1">
    <source>
        <dbReference type="SAM" id="MobiDB-lite"/>
    </source>
</evidence>
<proteinExistence type="predicted"/>
<feature type="compositionally biased region" description="Basic and acidic residues" evidence="1">
    <location>
        <begin position="1"/>
        <end position="18"/>
    </location>
</feature>
<sequence length="147" mass="16642">MHDRRNEIQQRLTGRDPAPELTPLQPYDAVTAADIEYLAAPELVKIGLHLLNDDLPRAHTLAQSLEGDSSADYWHAIIHRREGDFSNAKYWLRRVGPHPILVATYGNAAGAAQFVDDCRDAGEDDAELREKQRREIAALLEYVEREE</sequence>
<name>A0A402CPS9_9BACT</name>
<dbReference type="RefSeq" id="WP_119319327.1">
    <property type="nucleotide sequence ID" value="NZ_AP025739.1"/>
</dbReference>